<dbReference type="GO" id="GO:0005886">
    <property type="term" value="C:plasma membrane"/>
    <property type="evidence" value="ECO:0007669"/>
    <property type="project" value="UniProtKB-SubCell"/>
</dbReference>
<evidence type="ECO:0000256" key="5">
    <source>
        <dbReference type="ARBA" id="ARBA00013200"/>
    </source>
</evidence>
<dbReference type="GO" id="GO:0008818">
    <property type="term" value="F:cobalamin 5'-phosphate synthase activity"/>
    <property type="evidence" value="ECO:0007669"/>
    <property type="project" value="UniProtKB-UniRule"/>
</dbReference>
<feature type="transmembrane region" description="Helical" evidence="19">
    <location>
        <begin position="35"/>
        <end position="57"/>
    </location>
</feature>
<evidence type="ECO:0000256" key="1">
    <source>
        <dbReference type="ARBA" id="ARBA00001946"/>
    </source>
</evidence>
<dbReference type="PANTHER" id="PTHR34148">
    <property type="entry name" value="ADENOSYLCOBINAMIDE-GDP RIBAZOLETRANSFERASE"/>
    <property type="match status" value="1"/>
</dbReference>
<gene>
    <name evidence="19 20" type="primary">cobS</name>
    <name evidence="20" type="ORF">GOAMR_40_00900</name>
</gene>
<dbReference type="EC" id="2.7.8.26" evidence="5 19"/>
<keyword evidence="21" id="KW-1185">Reference proteome</keyword>
<evidence type="ECO:0000256" key="7">
    <source>
        <dbReference type="ARBA" id="ARBA00022475"/>
    </source>
</evidence>
<evidence type="ECO:0000256" key="14">
    <source>
        <dbReference type="ARBA" id="ARBA00025228"/>
    </source>
</evidence>
<evidence type="ECO:0000256" key="10">
    <source>
        <dbReference type="ARBA" id="ARBA00022692"/>
    </source>
</evidence>
<evidence type="ECO:0000256" key="12">
    <source>
        <dbReference type="ARBA" id="ARBA00022989"/>
    </source>
</evidence>
<accession>G7GPS5</accession>
<feature type="transmembrane region" description="Helical" evidence="19">
    <location>
        <begin position="172"/>
        <end position="198"/>
    </location>
</feature>
<evidence type="ECO:0000256" key="15">
    <source>
        <dbReference type="ARBA" id="ARBA00032605"/>
    </source>
</evidence>
<feature type="transmembrane region" description="Helical" evidence="19">
    <location>
        <begin position="6"/>
        <end position="23"/>
    </location>
</feature>
<name>G7GPS5_9ACTN</name>
<evidence type="ECO:0000256" key="9">
    <source>
        <dbReference type="ARBA" id="ARBA00022679"/>
    </source>
</evidence>
<evidence type="ECO:0000256" key="17">
    <source>
        <dbReference type="ARBA" id="ARBA00048623"/>
    </source>
</evidence>
<evidence type="ECO:0000256" key="8">
    <source>
        <dbReference type="ARBA" id="ARBA00022573"/>
    </source>
</evidence>
<evidence type="ECO:0000256" key="3">
    <source>
        <dbReference type="ARBA" id="ARBA00004663"/>
    </source>
</evidence>
<evidence type="ECO:0000313" key="21">
    <source>
        <dbReference type="Proteomes" id="UP000006023"/>
    </source>
</evidence>
<feature type="transmembrane region" description="Helical" evidence="19">
    <location>
        <begin position="114"/>
        <end position="136"/>
    </location>
</feature>
<evidence type="ECO:0000256" key="13">
    <source>
        <dbReference type="ARBA" id="ARBA00023136"/>
    </source>
</evidence>
<keyword evidence="12 19" id="KW-1133">Transmembrane helix</keyword>
<dbReference type="GO" id="GO:0009236">
    <property type="term" value="P:cobalamin biosynthetic process"/>
    <property type="evidence" value="ECO:0007669"/>
    <property type="project" value="UniProtKB-UniRule"/>
</dbReference>
<keyword evidence="13 19" id="KW-0472">Membrane</keyword>
<reference evidence="20 21" key="1">
    <citation type="submission" date="2011-11" db="EMBL/GenBank/DDBJ databases">
        <title>Whole genome shotgun sequence of Gordonia amarae NBRC 15530.</title>
        <authorList>
            <person name="Takarada H."/>
            <person name="Hosoyama A."/>
            <person name="Tsuchikane K."/>
            <person name="Katsumata H."/>
            <person name="Yamazaki S."/>
            <person name="Fujita N."/>
        </authorList>
    </citation>
    <scope>NUCLEOTIDE SEQUENCE [LARGE SCALE GENOMIC DNA]</scope>
    <source>
        <strain evidence="20 21">NBRC 15530</strain>
    </source>
</reference>
<dbReference type="AlphaFoldDB" id="G7GPS5"/>
<comment type="pathway">
    <text evidence="3 19">Cofactor biosynthesis; adenosylcobalamin biosynthesis; adenosylcobalamin from cob(II)yrinate a,c-diamide: step 7/7.</text>
</comment>
<keyword evidence="7 19" id="KW-1003">Cell membrane</keyword>
<comment type="catalytic activity">
    <reaction evidence="18 19">
        <text>alpha-ribazole 5'-phosphate + adenosylcob(III)inamide-GDP = adenosylcob(III)alamin 5'-phosphate + GMP + H(+)</text>
        <dbReference type="Rhea" id="RHEA:23560"/>
        <dbReference type="ChEBI" id="CHEBI:15378"/>
        <dbReference type="ChEBI" id="CHEBI:57918"/>
        <dbReference type="ChEBI" id="CHEBI:58115"/>
        <dbReference type="ChEBI" id="CHEBI:60487"/>
        <dbReference type="ChEBI" id="CHEBI:60493"/>
        <dbReference type="EC" id="2.7.8.26"/>
    </reaction>
</comment>
<feature type="transmembrane region" description="Helical" evidence="19">
    <location>
        <begin position="210"/>
        <end position="229"/>
    </location>
</feature>
<evidence type="ECO:0000256" key="11">
    <source>
        <dbReference type="ARBA" id="ARBA00022842"/>
    </source>
</evidence>
<dbReference type="PANTHER" id="PTHR34148:SF1">
    <property type="entry name" value="ADENOSYLCOBINAMIDE-GDP RIBAZOLETRANSFERASE"/>
    <property type="match status" value="1"/>
</dbReference>
<evidence type="ECO:0000256" key="18">
    <source>
        <dbReference type="ARBA" id="ARBA00049504"/>
    </source>
</evidence>
<evidence type="ECO:0000256" key="4">
    <source>
        <dbReference type="ARBA" id="ARBA00010561"/>
    </source>
</evidence>
<evidence type="ECO:0000256" key="2">
    <source>
        <dbReference type="ARBA" id="ARBA00004651"/>
    </source>
</evidence>
<comment type="subcellular location">
    <subcellularLocation>
        <location evidence="2 19">Cell membrane</location>
        <topology evidence="2 19">Multi-pass membrane protein</topology>
    </subcellularLocation>
</comment>
<proteinExistence type="inferred from homology"/>
<evidence type="ECO:0000256" key="6">
    <source>
        <dbReference type="ARBA" id="ARBA00015850"/>
    </source>
</evidence>
<evidence type="ECO:0000256" key="16">
    <source>
        <dbReference type="ARBA" id="ARBA00032853"/>
    </source>
</evidence>
<keyword evidence="9 19" id="KW-0808">Transferase</keyword>
<comment type="similarity">
    <text evidence="4 19">Belongs to the CobS family.</text>
</comment>
<dbReference type="UniPathway" id="UPA00148">
    <property type="reaction ID" value="UER00238"/>
</dbReference>
<dbReference type="Proteomes" id="UP000006023">
    <property type="component" value="Unassembled WGS sequence"/>
</dbReference>
<keyword evidence="10 19" id="KW-0812">Transmembrane</keyword>
<dbReference type="STRING" id="1075090.GOAMR_40_00900"/>
<evidence type="ECO:0000256" key="19">
    <source>
        <dbReference type="HAMAP-Rule" id="MF_00719"/>
    </source>
</evidence>
<comment type="caution">
    <text evidence="20">The sequence shown here is derived from an EMBL/GenBank/DDBJ whole genome shotgun (WGS) entry which is preliminary data.</text>
</comment>
<comment type="catalytic activity">
    <reaction evidence="17 19">
        <text>alpha-ribazole + adenosylcob(III)inamide-GDP = adenosylcob(III)alamin + GMP + H(+)</text>
        <dbReference type="Rhea" id="RHEA:16049"/>
        <dbReference type="ChEBI" id="CHEBI:10329"/>
        <dbReference type="ChEBI" id="CHEBI:15378"/>
        <dbReference type="ChEBI" id="CHEBI:18408"/>
        <dbReference type="ChEBI" id="CHEBI:58115"/>
        <dbReference type="ChEBI" id="CHEBI:60487"/>
        <dbReference type="EC" id="2.7.8.26"/>
    </reaction>
</comment>
<evidence type="ECO:0000313" key="20">
    <source>
        <dbReference type="EMBL" id="GAB05600.1"/>
    </source>
</evidence>
<keyword evidence="8 19" id="KW-0169">Cobalamin biosynthesis</keyword>
<dbReference type="GO" id="GO:0051073">
    <property type="term" value="F:adenosylcobinamide-GDP ribazoletransferase activity"/>
    <property type="evidence" value="ECO:0007669"/>
    <property type="project" value="UniProtKB-UniRule"/>
</dbReference>
<protein>
    <recommendedName>
        <fullName evidence="6 19">Adenosylcobinamide-GDP ribazoletransferase</fullName>
        <ecNumber evidence="5 19">2.7.8.26</ecNumber>
    </recommendedName>
    <alternativeName>
        <fullName evidence="16 19">Cobalamin synthase</fullName>
    </alternativeName>
    <alternativeName>
        <fullName evidence="15 19">Cobalamin-5'-phosphate synthase</fullName>
    </alternativeName>
</protein>
<comment type="cofactor">
    <cofactor evidence="1 19">
        <name>Mg(2+)</name>
        <dbReference type="ChEBI" id="CHEBI:18420"/>
    </cofactor>
</comment>
<sequence>MTRLSPVTAVHVAVSWLTVVPVPSPAVEMDRRTGAAVIAAVPVVGALLGTAAAALAFGLSHTALPAVMIGVLLVIGLALITRGMHVDGLADTVDGLGCYGPPERVAEVMKSGSVGPFGAAAIVAAGAVQAIGFAILTEQHRWYDIVFAVVAARVAAVLACRRSLAPAASTGFGAMVAGTQGLSLIVWPAVMLAGAAILGATGPGGYDVGHMLTAVITFAVMAGAVWLLSRHCARRIGGITGDVLGAAIEIGLAMTVVGLLAR</sequence>
<organism evidence="20 21">
    <name type="scientific">Gordonia amarae NBRC 15530</name>
    <dbReference type="NCBI Taxonomy" id="1075090"/>
    <lineage>
        <taxon>Bacteria</taxon>
        <taxon>Bacillati</taxon>
        <taxon>Actinomycetota</taxon>
        <taxon>Actinomycetes</taxon>
        <taxon>Mycobacteriales</taxon>
        <taxon>Gordoniaceae</taxon>
        <taxon>Gordonia</taxon>
    </lineage>
</organism>
<dbReference type="Pfam" id="PF02654">
    <property type="entry name" value="CobS"/>
    <property type="match status" value="1"/>
</dbReference>
<dbReference type="HAMAP" id="MF_00719">
    <property type="entry name" value="CobS"/>
    <property type="match status" value="1"/>
</dbReference>
<dbReference type="RefSeq" id="WP_005186972.1">
    <property type="nucleotide sequence ID" value="NZ_BAED01000040.1"/>
</dbReference>
<keyword evidence="11 19" id="KW-0460">Magnesium</keyword>
<feature type="transmembrane region" description="Helical" evidence="19">
    <location>
        <begin position="63"/>
        <end position="80"/>
    </location>
</feature>
<feature type="transmembrane region" description="Helical" evidence="19">
    <location>
        <begin position="241"/>
        <end position="261"/>
    </location>
</feature>
<comment type="function">
    <text evidence="14 19">Joins adenosylcobinamide-GDP and alpha-ribazole to generate adenosylcobalamin (Ado-cobalamin). Also synthesizes adenosylcobalamin 5'-phosphate from adenosylcobinamide-GDP and alpha-ribazole 5'-phosphate.</text>
</comment>
<dbReference type="eggNOG" id="COG0368">
    <property type="taxonomic scope" value="Bacteria"/>
</dbReference>
<dbReference type="InterPro" id="IPR003805">
    <property type="entry name" value="CobS"/>
</dbReference>
<dbReference type="EMBL" id="BAED01000040">
    <property type="protein sequence ID" value="GAB05600.1"/>
    <property type="molecule type" value="Genomic_DNA"/>
</dbReference>